<dbReference type="AlphaFoldDB" id="A0A0K0E6V8"/>
<dbReference type="WBParaSite" id="SSTP_0000523200.1">
    <property type="protein sequence ID" value="SSTP_0000523200.1"/>
    <property type="gene ID" value="SSTP_0000523200"/>
</dbReference>
<dbReference type="Proteomes" id="UP000035681">
    <property type="component" value="Unplaced"/>
</dbReference>
<evidence type="ECO:0000313" key="4">
    <source>
        <dbReference type="WBParaSite" id="TCONS_00013029.p1"/>
    </source>
</evidence>
<sequence length="372" mass="42554">MDIDKNIHVNNTNDILYNGDPLIIRKINESNQDNITKKTNIVNKNIVDEPPIIKPHGNKRRQPHPVNIYFEFFRENFEAVCNMCKKKVKCPKTFNLKRHLARYHSEEFKRVEALWNQINSEKMSLNNNTRKNSPSPAQINGQQAVTAIQQFAQQQVAANLNQATQNVQSNNNASTTLISPLLSHISSITIPQSPISTISNNFSPPSYDLSSQSFKMANDILNNISDLSFNPQLTQFLSMLQNIQPPNTSLTSTNEKIIENVQPKQQHTTLLRKDKIMDGLLIKKLPKINKEEDPNEKARRLLTCYALTAKFSLVDMDNSFLRELLGMIPNFDVPTSKGLTDLMIDAVIKLSIYIHILLLFKYNIMLKERKKK</sequence>
<evidence type="ECO:0000313" key="3">
    <source>
        <dbReference type="WBParaSite" id="SSTP_0000523200.1"/>
    </source>
</evidence>
<evidence type="ECO:0000313" key="2">
    <source>
        <dbReference type="Proteomes" id="UP000035681"/>
    </source>
</evidence>
<dbReference type="WBParaSite" id="TCONS_00013029.p1">
    <property type="protein sequence ID" value="TCONS_00013029.p1"/>
    <property type="gene ID" value="XLOC_008820"/>
</dbReference>
<keyword evidence="1" id="KW-0812">Transmembrane</keyword>
<feature type="transmembrane region" description="Helical" evidence="1">
    <location>
        <begin position="342"/>
        <end position="362"/>
    </location>
</feature>
<proteinExistence type="predicted"/>
<keyword evidence="1" id="KW-1133">Transmembrane helix</keyword>
<keyword evidence="1" id="KW-0472">Membrane</keyword>
<organism evidence="3">
    <name type="scientific">Strongyloides stercoralis</name>
    <name type="common">Threadworm</name>
    <dbReference type="NCBI Taxonomy" id="6248"/>
    <lineage>
        <taxon>Eukaryota</taxon>
        <taxon>Metazoa</taxon>
        <taxon>Ecdysozoa</taxon>
        <taxon>Nematoda</taxon>
        <taxon>Chromadorea</taxon>
        <taxon>Rhabditida</taxon>
        <taxon>Tylenchina</taxon>
        <taxon>Panagrolaimomorpha</taxon>
        <taxon>Strongyloidoidea</taxon>
        <taxon>Strongyloididae</taxon>
        <taxon>Strongyloides</taxon>
    </lineage>
</organism>
<evidence type="ECO:0000256" key="1">
    <source>
        <dbReference type="SAM" id="Phobius"/>
    </source>
</evidence>
<accession>A0A0K0E6V8</accession>
<reference evidence="3" key="1">
    <citation type="submission" date="2015-08" db="UniProtKB">
        <authorList>
            <consortium name="WormBaseParasite"/>
        </authorList>
    </citation>
    <scope>IDENTIFICATION</scope>
</reference>
<name>A0A0K0E6V8_STRER</name>
<protein>
    <submittedName>
        <fullName evidence="4">BED-type domain-containing protein</fullName>
    </submittedName>
    <submittedName>
        <fullName evidence="3">C2H2-type domain-containing protein</fullName>
    </submittedName>
</protein>
<keyword evidence="2" id="KW-1185">Reference proteome</keyword>